<keyword evidence="2" id="KW-1185">Reference proteome</keyword>
<dbReference type="Proteomes" id="UP001314205">
    <property type="component" value="Unassembled WGS sequence"/>
</dbReference>
<dbReference type="AlphaFoldDB" id="A0AAV1KFN5"/>
<proteinExistence type="predicted"/>
<reference evidence="1 2" key="1">
    <citation type="submission" date="2023-11" db="EMBL/GenBank/DDBJ databases">
        <authorList>
            <person name="Hedman E."/>
            <person name="Englund M."/>
            <person name="Stromberg M."/>
            <person name="Nyberg Akerstrom W."/>
            <person name="Nylinder S."/>
            <person name="Jareborg N."/>
            <person name="Kallberg Y."/>
            <person name="Kronander E."/>
        </authorList>
    </citation>
    <scope>NUCLEOTIDE SEQUENCE [LARGE SCALE GENOMIC DNA]</scope>
</reference>
<comment type="caution">
    <text evidence="1">The sequence shown here is derived from an EMBL/GenBank/DDBJ whole genome shotgun (WGS) entry which is preliminary data.</text>
</comment>
<gene>
    <name evidence="1" type="ORF">PARMNEM_LOCUS3112</name>
</gene>
<name>A0AAV1KFN5_9NEOP</name>
<evidence type="ECO:0000313" key="1">
    <source>
        <dbReference type="EMBL" id="CAK1581448.1"/>
    </source>
</evidence>
<protein>
    <submittedName>
        <fullName evidence="1">Uncharacterized protein</fullName>
    </submittedName>
</protein>
<accession>A0AAV1KFN5</accession>
<organism evidence="1 2">
    <name type="scientific">Parnassius mnemosyne</name>
    <name type="common">clouded apollo</name>
    <dbReference type="NCBI Taxonomy" id="213953"/>
    <lineage>
        <taxon>Eukaryota</taxon>
        <taxon>Metazoa</taxon>
        <taxon>Ecdysozoa</taxon>
        <taxon>Arthropoda</taxon>
        <taxon>Hexapoda</taxon>
        <taxon>Insecta</taxon>
        <taxon>Pterygota</taxon>
        <taxon>Neoptera</taxon>
        <taxon>Endopterygota</taxon>
        <taxon>Lepidoptera</taxon>
        <taxon>Glossata</taxon>
        <taxon>Ditrysia</taxon>
        <taxon>Papilionoidea</taxon>
        <taxon>Papilionidae</taxon>
        <taxon>Parnassiinae</taxon>
        <taxon>Parnassini</taxon>
        <taxon>Parnassius</taxon>
        <taxon>Driopa</taxon>
    </lineage>
</organism>
<dbReference type="EMBL" id="CAVLGL010000035">
    <property type="protein sequence ID" value="CAK1581448.1"/>
    <property type="molecule type" value="Genomic_DNA"/>
</dbReference>
<evidence type="ECO:0000313" key="2">
    <source>
        <dbReference type="Proteomes" id="UP001314205"/>
    </source>
</evidence>
<sequence>MYSDQRGGQNRNIKLSLFCQDVVSHPDFTIEEIDYKFLKDLLELLQFIPPVHHTFYNNLDSSNSVRDVAYYDETDEE</sequence>